<dbReference type="Proteomes" id="UP000403352">
    <property type="component" value="Unassembled WGS sequence"/>
</dbReference>
<reference evidence="2 3" key="1">
    <citation type="submission" date="2018-06" db="EMBL/GenBank/DDBJ databases">
        <authorList>
            <consortium name="GenomeTrakr: Next Generation Sequencing Network for Food Pathogen Tracability"/>
        </authorList>
    </citation>
    <scope>NUCLEOTIDE SEQUENCE [LARGE SCALE GENOMIC DNA]</scope>
    <source>
        <strain evidence="2 3">FDA00008584</strain>
    </source>
</reference>
<dbReference type="InterPro" id="IPR018913">
    <property type="entry name" value="BppU_N"/>
</dbReference>
<name>A0A823DE80_LISMN</name>
<accession>A0A823DE80</accession>
<dbReference type="Pfam" id="PF10651">
    <property type="entry name" value="BppU_N"/>
    <property type="match status" value="1"/>
</dbReference>
<sequence>MPFNKEDNMVLKAEARYNPLFDSGIVFYNLDTNNRLGFQMTRKNVIVPLSEINVQSYISLIAQDGSSIVDNLKFENELQGVLSYRIPAEFLKHTGNVHAEVHITTNGKDDTVVMGEFDFEIKDASINKLPADMKIGYIRMFDDLKKTIEQKVADIQQAIANGQDYVTAIQNASADAKQTINSAVAGAKADIDAKVTTATTDLNKTATDATKAITDTAKSATDSVDADLKEFKETVANNGFLKPSDVANYQKYALTGADGVAKRISNADCDTLTELGFYYLPAPINQPSGWGGLYLLVIPGSVANTTAYYKQIGFQYATGKMATRDRKSGAIGDTSLWTDWVVLETEIGSAQKVADLKALLIDIMPTAENGGSKRRFNGTDDMVAEIQSLKKGIYTYYTPAGTPNAPTTGANRGLIIKTDDTVGYVWATDTQANFYSGYQNGETAWTGWKTYGSSLLWTGNTVAVKNGVFNLSQSKENFKFLAFVVNIPSANGDQVIYMPAGNSNNISLEVTNVFDDASGALHYELVLAKTSATKLTVVSEARFNVATGNGVLDNKDFTIKEIWGVN</sequence>
<evidence type="ECO:0000313" key="3">
    <source>
        <dbReference type="Proteomes" id="UP000403352"/>
    </source>
</evidence>
<protein>
    <submittedName>
        <fullName evidence="2">DUF2479 domain-containing protein</fullName>
    </submittedName>
</protein>
<feature type="domain" description="BppU N-terminal" evidence="1">
    <location>
        <begin position="6"/>
        <end position="150"/>
    </location>
</feature>
<comment type="caution">
    <text evidence="2">The sequence shown here is derived from an EMBL/GenBank/DDBJ whole genome shotgun (WGS) entry which is preliminary data.</text>
</comment>
<dbReference type="Gene3D" id="2.60.40.3350">
    <property type="match status" value="1"/>
</dbReference>
<proteinExistence type="predicted"/>
<dbReference type="AlphaFoldDB" id="A0A823DE80"/>
<evidence type="ECO:0000313" key="2">
    <source>
        <dbReference type="EMBL" id="EAD1186101.1"/>
    </source>
</evidence>
<dbReference type="EMBL" id="AAALRN010000007">
    <property type="protein sequence ID" value="EAD1186101.1"/>
    <property type="molecule type" value="Genomic_DNA"/>
</dbReference>
<gene>
    <name evidence="2" type="ORF">QD52_13520</name>
</gene>
<dbReference type="CDD" id="cd19958">
    <property type="entry name" value="pyocin_knob"/>
    <property type="match status" value="1"/>
</dbReference>
<organism evidence="2 3">
    <name type="scientific">Listeria monocytogenes</name>
    <dbReference type="NCBI Taxonomy" id="1639"/>
    <lineage>
        <taxon>Bacteria</taxon>
        <taxon>Bacillati</taxon>
        <taxon>Bacillota</taxon>
        <taxon>Bacilli</taxon>
        <taxon>Bacillales</taxon>
        <taxon>Listeriaceae</taxon>
        <taxon>Listeria</taxon>
    </lineage>
</organism>
<evidence type="ECO:0000259" key="1">
    <source>
        <dbReference type="Pfam" id="PF10651"/>
    </source>
</evidence>